<dbReference type="Gene3D" id="1.20.1280.290">
    <property type="match status" value="1"/>
</dbReference>
<feature type="transmembrane region" description="Helical" evidence="5">
    <location>
        <begin position="16"/>
        <end position="34"/>
    </location>
</feature>
<gene>
    <name evidence="6" type="ORF">GCM10007935_21780</name>
</gene>
<keyword evidence="6" id="KW-0813">Transport</keyword>
<evidence type="ECO:0000256" key="4">
    <source>
        <dbReference type="ARBA" id="ARBA00023136"/>
    </source>
</evidence>
<dbReference type="InterPro" id="IPR006603">
    <property type="entry name" value="PQ-loop_rpt"/>
</dbReference>
<evidence type="ECO:0000256" key="1">
    <source>
        <dbReference type="ARBA" id="ARBA00004141"/>
    </source>
</evidence>
<protein>
    <submittedName>
        <fullName evidence="6">Sugar transporter SemiSWEET</fullName>
    </submittedName>
</protein>
<dbReference type="SMART" id="SM00679">
    <property type="entry name" value="CTNS"/>
    <property type="match status" value="1"/>
</dbReference>
<proteinExistence type="predicted"/>
<dbReference type="InterPro" id="IPR047662">
    <property type="entry name" value="SemiSWEET"/>
</dbReference>
<reference evidence="7" key="1">
    <citation type="journal article" date="2019" name="Int. J. Syst. Evol. Microbiol.">
        <title>The Global Catalogue of Microorganisms (GCM) 10K type strain sequencing project: providing services to taxonomists for standard genome sequencing and annotation.</title>
        <authorList>
            <consortium name="The Broad Institute Genomics Platform"/>
            <consortium name="The Broad Institute Genome Sequencing Center for Infectious Disease"/>
            <person name="Wu L."/>
            <person name="Ma J."/>
        </authorList>
    </citation>
    <scope>NUCLEOTIDE SEQUENCE [LARGE SCALE GENOMIC DNA]</scope>
    <source>
        <strain evidence="7">NBRC 109341</strain>
    </source>
</reference>
<name>A0ABQ6C3D6_9BURK</name>
<dbReference type="Pfam" id="PF04193">
    <property type="entry name" value="PQ-loop"/>
    <property type="match status" value="1"/>
</dbReference>
<dbReference type="Proteomes" id="UP001156903">
    <property type="component" value="Unassembled WGS sequence"/>
</dbReference>
<organism evidence="6 7">
    <name type="scientific">Hydrogenophaga electricum</name>
    <dbReference type="NCBI Taxonomy" id="1230953"/>
    <lineage>
        <taxon>Bacteria</taxon>
        <taxon>Pseudomonadati</taxon>
        <taxon>Pseudomonadota</taxon>
        <taxon>Betaproteobacteria</taxon>
        <taxon>Burkholderiales</taxon>
        <taxon>Comamonadaceae</taxon>
        <taxon>Hydrogenophaga</taxon>
    </lineage>
</organism>
<evidence type="ECO:0000313" key="7">
    <source>
        <dbReference type="Proteomes" id="UP001156903"/>
    </source>
</evidence>
<sequence length="98" mass="10690">MASLSTTEDAMTPLELFGLAATFMTTSSFVPQVWRTWKTRDVSGISLPTFLILTIGLAMWLAYGILIGDLPLTVANAVMVVLTGAIVIMKLTFRDRAH</sequence>
<dbReference type="RefSeq" id="WP_284307810.1">
    <property type="nucleotide sequence ID" value="NZ_BSPB01000015.1"/>
</dbReference>
<evidence type="ECO:0000256" key="2">
    <source>
        <dbReference type="ARBA" id="ARBA00022692"/>
    </source>
</evidence>
<evidence type="ECO:0000256" key="3">
    <source>
        <dbReference type="ARBA" id="ARBA00022989"/>
    </source>
</evidence>
<keyword evidence="7" id="KW-1185">Reference proteome</keyword>
<keyword evidence="6" id="KW-0762">Sugar transport</keyword>
<comment type="subcellular location">
    <subcellularLocation>
        <location evidence="1">Membrane</location>
        <topology evidence="1">Multi-pass membrane protein</topology>
    </subcellularLocation>
</comment>
<evidence type="ECO:0000313" key="6">
    <source>
        <dbReference type="EMBL" id="GLS14746.1"/>
    </source>
</evidence>
<comment type="caution">
    <text evidence="6">The sequence shown here is derived from an EMBL/GenBank/DDBJ whole genome shotgun (WGS) entry which is preliminary data.</text>
</comment>
<dbReference type="NCBIfam" id="NF037968">
    <property type="entry name" value="SemiSWEET_2"/>
    <property type="match status" value="1"/>
</dbReference>
<feature type="transmembrane region" description="Helical" evidence="5">
    <location>
        <begin position="46"/>
        <end position="66"/>
    </location>
</feature>
<dbReference type="EMBL" id="BSPB01000015">
    <property type="protein sequence ID" value="GLS14746.1"/>
    <property type="molecule type" value="Genomic_DNA"/>
</dbReference>
<keyword evidence="3 5" id="KW-1133">Transmembrane helix</keyword>
<accession>A0ABQ6C3D6</accession>
<evidence type="ECO:0000256" key="5">
    <source>
        <dbReference type="SAM" id="Phobius"/>
    </source>
</evidence>
<keyword evidence="4 5" id="KW-0472">Membrane</keyword>
<keyword evidence="2 5" id="KW-0812">Transmembrane</keyword>
<feature type="transmembrane region" description="Helical" evidence="5">
    <location>
        <begin position="72"/>
        <end position="93"/>
    </location>
</feature>